<accession>A0ABX8D0C8</accession>
<dbReference type="EMBL" id="CP074371">
    <property type="protein sequence ID" value="QVI23860.1"/>
    <property type="molecule type" value="Genomic_DNA"/>
</dbReference>
<evidence type="ECO:0000313" key="2">
    <source>
        <dbReference type="Proteomes" id="UP000683310"/>
    </source>
</evidence>
<evidence type="ECO:0000313" key="1">
    <source>
        <dbReference type="EMBL" id="QVI23860.1"/>
    </source>
</evidence>
<sequence>MSGADEIFFRYSYDDQRGKPSAPNLSMDEIDTLFGPKAYAANQLPAPDWVRQHKIPGEVTSAVSIHQTGGDSSNRELRVEGRSGGRIGYWHKPVDPDASWSFEATDAGLTADLLDNRPGDHSDETLAAPSGIDYGYADPAQWTLDTTDFDYAASPAPLRLCAGGACVDLRLHLVDGLRLLRAADGLTGAPREYLAAIEVPQSVLDELPGQPPALAAAIQTLTGTARFREFKATATLGVLTLQLPGGPIVLRRTR</sequence>
<dbReference type="Proteomes" id="UP000683310">
    <property type="component" value="Chromosome"/>
</dbReference>
<keyword evidence="2" id="KW-1185">Reference proteome</keyword>
<protein>
    <submittedName>
        <fullName evidence="1">Uncharacterized protein</fullName>
    </submittedName>
</protein>
<reference evidence="1 2" key="1">
    <citation type="submission" date="2021-04" db="EMBL/GenBank/DDBJ databases">
        <title>Nocardia tengchongensis.</title>
        <authorList>
            <person name="Zhuang k."/>
            <person name="Ran Y."/>
            <person name="Li W."/>
        </authorList>
    </citation>
    <scope>NUCLEOTIDE SEQUENCE [LARGE SCALE GENOMIC DNA]</scope>
    <source>
        <strain evidence="1 2">CFH S0057</strain>
    </source>
</reference>
<gene>
    <name evidence="1" type="ORF">KHQ06_14220</name>
</gene>
<proteinExistence type="predicted"/>
<organism evidence="1 2">
    <name type="scientific">Nocardia tengchongensis</name>
    <dbReference type="NCBI Taxonomy" id="2055889"/>
    <lineage>
        <taxon>Bacteria</taxon>
        <taxon>Bacillati</taxon>
        <taxon>Actinomycetota</taxon>
        <taxon>Actinomycetes</taxon>
        <taxon>Mycobacteriales</taxon>
        <taxon>Nocardiaceae</taxon>
        <taxon>Nocardia</taxon>
    </lineage>
</organism>
<name>A0ABX8D0C8_9NOCA</name>